<dbReference type="Proteomes" id="UP001157418">
    <property type="component" value="Unassembled WGS sequence"/>
</dbReference>
<evidence type="ECO:0000256" key="8">
    <source>
        <dbReference type="ARBA" id="ARBA00023004"/>
    </source>
</evidence>
<keyword evidence="12" id="KW-1185">Reference proteome</keyword>
<protein>
    <recommendedName>
        <fullName evidence="13">Cytochrome P450</fullName>
    </recommendedName>
</protein>
<evidence type="ECO:0008006" key="13">
    <source>
        <dbReference type="Google" id="ProtNLM"/>
    </source>
</evidence>
<comment type="similarity">
    <text evidence="2">Belongs to the cytochrome P450 family.</text>
</comment>
<dbReference type="EMBL" id="CAKMRJ010005412">
    <property type="protein sequence ID" value="CAH1442799.1"/>
    <property type="molecule type" value="Genomic_DNA"/>
</dbReference>
<organism evidence="11 12">
    <name type="scientific">Lactuca virosa</name>
    <dbReference type="NCBI Taxonomy" id="75947"/>
    <lineage>
        <taxon>Eukaryota</taxon>
        <taxon>Viridiplantae</taxon>
        <taxon>Streptophyta</taxon>
        <taxon>Embryophyta</taxon>
        <taxon>Tracheophyta</taxon>
        <taxon>Spermatophyta</taxon>
        <taxon>Magnoliopsida</taxon>
        <taxon>eudicotyledons</taxon>
        <taxon>Gunneridae</taxon>
        <taxon>Pentapetalae</taxon>
        <taxon>asterids</taxon>
        <taxon>campanulids</taxon>
        <taxon>Asterales</taxon>
        <taxon>Asteraceae</taxon>
        <taxon>Cichorioideae</taxon>
        <taxon>Cichorieae</taxon>
        <taxon>Lactucinae</taxon>
        <taxon>Lactuca</taxon>
    </lineage>
</organism>
<evidence type="ECO:0000256" key="4">
    <source>
        <dbReference type="ARBA" id="ARBA00022692"/>
    </source>
</evidence>
<evidence type="ECO:0000256" key="7">
    <source>
        <dbReference type="ARBA" id="ARBA00023002"/>
    </source>
</evidence>
<proteinExistence type="inferred from homology"/>
<evidence type="ECO:0000313" key="12">
    <source>
        <dbReference type="Proteomes" id="UP001157418"/>
    </source>
</evidence>
<dbReference type="GO" id="GO:0016020">
    <property type="term" value="C:membrane"/>
    <property type="evidence" value="ECO:0007669"/>
    <property type="project" value="UniProtKB-SubCell"/>
</dbReference>
<keyword evidence="9" id="KW-0503">Monooxygenase</keyword>
<dbReference type="AlphaFoldDB" id="A0AAU9NYC9"/>
<dbReference type="GO" id="GO:0020037">
    <property type="term" value="F:heme binding"/>
    <property type="evidence" value="ECO:0007669"/>
    <property type="project" value="InterPro"/>
</dbReference>
<keyword evidence="6" id="KW-1133">Transmembrane helix</keyword>
<dbReference type="InterPro" id="IPR001128">
    <property type="entry name" value="Cyt_P450"/>
</dbReference>
<evidence type="ECO:0000256" key="3">
    <source>
        <dbReference type="ARBA" id="ARBA00022617"/>
    </source>
</evidence>
<dbReference type="SUPFAM" id="SSF48264">
    <property type="entry name" value="Cytochrome P450"/>
    <property type="match status" value="1"/>
</dbReference>
<evidence type="ECO:0000256" key="2">
    <source>
        <dbReference type="ARBA" id="ARBA00010617"/>
    </source>
</evidence>
<keyword evidence="4" id="KW-0812">Transmembrane</keyword>
<dbReference type="PANTHER" id="PTHR24282">
    <property type="entry name" value="CYTOCHROME P450 FAMILY MEMBER"/>
    <property type="match status" value="1"/>
</dbReference>
<keyword evidence="3" id="KW-0349">Heme</keyword>
<sequence length="96" mass="10867">MACITLKLPSTVVHSSGYLRRVLHYLRPPQCLPSSPHLAELDFTTGKESTANLLTWVFVLLGSNHEWQEKAREEVFRVCGNDEIPSAEHLSSFKMI</sequence>
<evidence type="ECO:0000256" key="5">
    <source>
        <dbReference type="ARBA" id="ARBA00022723"/>
    </source>
</evidence>
<dbReference type="InterPro" id="IPR050665">
    <property type="entry name" value="Cytochrome_P450_Monooxygen"/>
</dbReference>
<evidence type="ECO:0000256" key="10">
    <source>
        <dbReference type="ARBA" id="ARBA00023136"/>
    </source>
</evidence>
<evidence type="ECO:0000313" key="11">
    <source>
        <dbReference type="EMBL" id="CAH1442799.1"/>
    </source>
</evidence>
<evidence type="ECO:0000256" key="6">
    <source>
        <dbReference type="ARBA" id="ARBA00022989"/>
    </source>
</evidence>
<dbReference type="PANTHER" id="PTHR24282:SF210">
    <property type="entry name" value="CYTOCHROME P450"/>
    <property type="match status" value="1"/>
</dbReference>
<dbReference type="InterPro" id="IPR036396">
    <property type="entry name" value="Cyt_P450_sf"/>
</dbReference>
<keyword evidence="8" id="KW-0408">Iron</keyword>
<dbReference type="Pfam" id="PF00067">
    <property type="entry name" value="p450"/>
    <property type="match status" value="1"/>
</dbReference>
<comment type="subcellular location">
    <subcellularLocation>
        <location evidence="1">Membrane</location>
    </subcellularLocation>
</comment>
<dbReference type="Gene3D" id="1.10.630.10">
    <property type="entry name" value="Cytochrome P450"/>
    <property type="match status" value="1"/>
</dbReference>
<comment type="caution">
    <text evidence="11">The sequence shown here is derived from an EMBL/GenBank/DDBJ whole genome shotgun (WGS) entry which is preliminary data.</text>
</comment>
<dbReference type="GO" id="GO:0016705">
    <property type="term" value="F:oxidoreductase activity, acting on paired donors, with incorporation or reduction of molecular oxygen"/>
    <property type="evidence" value="ECO:0007669"/>
    <property type="project" value="InterPro"/>
</dbReference>
<keyword evidence="5" id="KW-0479">Metal-binding</keyword>
<accession>A0AAU9NYC9</accession>
<reference evidence="11 12" key="1">
    <citation type="submission" date="2022-01" db="EMBL/GenBank/DDBJ databases">
        <authorList>
            <person name="Xiong W."/>
            <person name="Schranz E."/>
        </authorList>
    </citation>
    <scope>NUCLEOTIDE SEQUENCE [LARGE SCALE GENOMIC DNA]</scope>
</reference>
<keyword evidence="7" id="KW-0560">Oxidoreductase</keyword>
<evidence type="ECO:0000256" key="1">
    <source>
        <dbReference type="ARBA" id="ARBA00004370"/>
    </source>
</evidence>
<name>A0AAU9NYC9_9ASTR</name>
<dbReference type="GO" id="GO:0005506">
    <property type="term" value="F:iron ion binding"/>
    <property type="evidence" value="ECO:0007669"/>
    <property type="project" value="InterPro"/>
</dbReference>
<evidence type="ECO:0000256" key="9">
    <source>
        <dbReference type="ARBA" id="ARBA00023033"/>
    </source>
</evidence>
<dbReference type="GO" id="GO:0004497">
    <property type="term" value="F:monooxygenase activity"/>
    <property type="evidence" value="ECO:0007669"/>
    <property type="project" value="UniProtKB-KW"/>
</dbReference>
<gene>
    <name evidence="11" type="ORF">LVIROSA_LOCUS28765</name>
</gene>
<keyword evidence="10" id="KW-0472">Membrane</keyword>